<dbReference type="Pfam" id="PF03443">
    <property type="entry name" value="AA9"/>
    <property type="match status" value="1"/>
</dbReference>
<keyword evidence="5 16" id="KW-0732">Signal</keyword>
<dbReference type="GO" id="GO:0030248">
    <property type="term" value="F:cellulose binding"/>
    <property type="evidence" value="ECO:0007669"/>
    <property type="project" value="InterPro"/>
</dbReference>
<reference evidence="18" key="1">
    <citation type="journal article" date="2023" name="Mol. Phylogenet. Evol.">
        <title>Genome-scale phylogeny and comparative genomics of the fungal order Sordariales.</title>
        <authorList>
            <person name="Hensen N."/>
            <person name="Bonometti L."/>
            <person name="Westerberg I."/>
            <person name="Brannstrom I.O."/>
            <person name="Guillou S."/>
            <person name="Cros-Aarteil S."/>
            <person name="Calhoun S."/>
            <person name="Haridas S."/>
            <person name="Kuo A."/>
            <person name="Mondo S."/>
            <person name="Pangilinan J."/>
            <person name="Riley R."/>
            <person name="LaButti K."/>
            <person name="Andreopoulos B."/>
            <person name="Lipzen A."/>
            <person name="Chen C."/>
            <person name="Yan M."/>
            <person name="Daum C."/>
            <person name="Ng V."/>
            <person name="Clum A."/>
            <person name="Steindorff A."/>
            <person name="Ohm R.A."/>
            <person name="Martin F."/>
            <person name="Silar P."/>
            <person name="Natvig D.O."/>
            <person name="Lalanne C."/>
            <person name="Gautier V."/>
            <person name="Ament-Velasquez S.L."/>
            <person name="Kruys A."/>
            <person name="Hutchinson M.I."/>
            <person name="Powell A.J."/>
            <person name="Barry K."/>
            <person name="Miller A.N."/>
            <person name="Grigoriev I.V."/>
            <person name="Debuchy R."/>
            <person name="Gladieux P."/>
            <person name="Hiltunen Thoren M."/>
            <person name="Johannesson H."/>
        </authorList>
    </citation>
    <scope>NUCLEOTIDE SEQUENCE</scope>
    <source>
        <strain evidence="18">CBS 958.72</strain>
    </source>
</reference>
<evidence type="ECO:0000256" key="6">
    <source>
        <dbReference type="ARBA" id="ARBA00023001"/>
    </source>
</evidence>
<comment type="similarity">
    <text evidence="13">Belongs to the polysaccharide monooxygenase AA9 family.</text>
</comment>
<feature type="signal peptide" evidence="16">
    <location>
        <begin position="1"/>
        <end position="15"/>
    </location>
</feature>
<feature type="chain" id="PRO_5042191278" description="lytic cellulose monooxygenase (C4-dehydrogenating)" evidence="16">
    <location>
        <begin position="16"/>
        <end position="327"/>
    </location>
</feature>
<feature type="domain" description="CBM1" evidence="17">
    <location>
        <begin position="275"/>
        <end position="310"/>
    </location>
</feature>
<dbReference type="InterPro" id="IPR035971">
    <property type="entry name" value="CBD_sf"/>
</dbReference>
<evidence type="ECO:0000256" key="14">
    <source>
        <dbReference type="ARBA" id="ARBA00045077"/>
    </source>
</evidence>
<keyword evidence="3" id="KW-0964">Secreted</keyword>
<keyword evidence="8" id="KW-0186">Copper</keyword>
<dbReference type="GO" id="GO:0046872">
    <property type="term" value="F:metal ion binding"/>
    <property type="evidence" value="ECO:0007669"/>
    <property type="project" value="UniProtKB-KW"/>
</dbReference>
<evidence type="ECO:0000256" key="11">
    <source>
        <dbReference type="ARBA" id="ARBA00023277"/>
    </source>
</evidence>
<dbReference type="AlphaFoldDB" id="A0AAE0TWJ8"/>
<dbReference type="PROSITE" id="PS51164">
    <property type="entry name" value="CBM1_2"/>
    <property type="match status" value="1"/>
</dbReference>
<dbReference type="InterPro" id="IPR000254">
    <property type="entry name" value="CBD"/>
</dbReference>
<keyword evidence="4" id="KW-0479">Metal-binding</keyword>
<evidence type="ECO:0000313" key="18">
    <source>
        <dbReference type="EMBL" id="KAK3382045.1"/>
    </source>
</evidence>
<keyword evidence="7" id="KW-0560">Oxidoreductase</keyword>
<dbReference type="CDD" id="cd21175">
    <property type="entry name" value="LPMO_AA9"/>
    <property type="match status" value="1"/>
</dbReference>
<evidence type="ECO:0000256" key="10">
    <source>
        <dbReference type="ARBA" id="ARBA00023157"/>
    </source>
</evidence>
<dbReference type="Pfam" id="PF00734">
    <property type="entry name" value="CBM_1"/>
    <property type="match status" value="1"/>
</dbReference>
<evidence type="ECO:0000256" key="4">
    <source>
        <dbReference type="ARBA" id="ARBA00022723"/>
    </source>
</evidence>
<dbReference type="SMART" id="SM00236">
    <property type="entry name" value="fCBD"/>
    <property type="match status" value="1"/>
</dbReference>
<dbReference type="EMBL" id="JAULSN010000001">
    <property type="protein sequence ID" value="KAK3382045.1"/>
    <property type="molecule type" value="Genomic_DNA"/>
</dbReference>
<comment type="subcellular location">
    <subcellularLocation>
        <location evidence="2">Secreted</location>
    </subcellularLocation>
</comment>
<comment type="caution">
    <text evidence="18">The sequence shown here is derived from an EMBL/GenBank/DDBJ whole genome shotgun (WGS) entry which is preliminary data.</text>
</comment>
<evidence type="ECO:0000256" key="1">
    <source>
        <dbReference type="ARBA" id="ARBA00001973"/>
    </source>
</evidence>
<keyword evidence="19" id="KW-1185">Reference proteome</keyword>
<dbReference type="Gene3D" id="2.70.50.70">
    <property type="match status" value="1"/>
</dbReference>
<dbReference type="GO" id="GO:0005576">
    <property type="term" value="C:extracellular region"/>
    <property type="evidence" value="ECO:0007669"/>
    <property type="project" value="UniProtKB-SubCell"/>
</dbReference>
<keyword evidence="10" id="KW-1015">Disulfide bond</keyword>
<dbReference type="PANTHER" id="PTHR33353">
    <property type="entry name" value="PUTATIVE (AFU_ORTHOLOGUE AFUA_1G12560)-RELATED"/>
    <property type="match status" value="1"/>
</dbReference>
<keyword evidence="9" id="KW-0503">Monooxygenase</keyword>
<keyword evidence="11" id="KW-0119">Carbohydrate metabolism</keyword>
<keyword evidence="12" id="KW-0624">Polysaccharide degradation</keyword>
<evidence type="ECO:0000256" key="13">
    <source>
        <dbReference type="ARBA" id="ARBA00044502"/>
    </source>
</evidence>
<dbReference type="PANTHER" id="PTHR33353:SF13">
    <property type="entry name" value="ENDOGLUCANASE II"/>
    <property type="match status" value="1"/>
</dbReference>
<name>A0AAE0TWJ8_9PEZI</name>
<dbReference type="InterPro" id="IPR005103">
    <property type="entry name" value="AA9_LPMO"/>
</dbReference>
<dbReference type="GO" id="GO:0030245">
    <property type="term" value="P:cellulose catabolic process"/>
    <property type="evidence" value="ECO:0007669"/>
    <property type="project" value="UniProtKB-KW"/>
</dbReference>
<evidence type="ECO:0000256" key="2">
    <source>
        <dbReference type="ARBA" id="ARBA00004613"/>
    </source>
</evidence>
<dbReference type="GO" id="GO:0004497">
    <property type="term" value="F:monooxygenase activity"/>
    <property type="evidence" value="ECO:0007669"/>
    <property type="project" value="UniProtKB-KW"/>
</dbReference>
<dbReference type="Proteomes" id="UP001287356">
    <property type="component" value="Unassembled WGS sequence"/>
</dbReference>
<keyword evidence="18" id="KW-0378">Hydrolase</keyword>
<keyword evidence="6" id="KW-0136">Cellulose degradation</keyword>
<evidence type="ECO:0000256" key="15">
    <source>
        <dbReference type="ARBA" id="ARBA00047174"/>
    </source>
</evidence>
<evidence type="ECO:0000256" key="3">
    <source>
        <dbReference type="ARBA" id="ARBA00022525"/>
    </source>
</evidence>
<proteinExistence type="inferred from homology"/>
<evidence type="ECO:0000259" key="17">
    <source>
        <dbReference type="PROSITE" id="PS51164"/>
    </source>
</evidence>
<evidence type="ECO:0000256" key="16">
    <source>
        <dbReference type="SAM" id="SignalP"/>
    </source>
</evidence>
<gene>
    <name evidence="18" type="ORF">B0T24DRAFT_644945</name>
</gene>
<dbReference type="EC" id="1.14.99.56" evidence="15"/>
<evidence type="ECO:0000256" key="7">
    <source>
        <dbReference type="ARBA" id="ARBA00023002"/>
    </source>
</evidence>
<evidence type="ECO:0000256" key="8">
    <source>
        <dbReference type="ARBA" id="ARBA00023008"/>
    </source>
</evidence>
<evidence type="ECO:0000256" key="5">
    <source>
        <dbReference type="ARBA" id="ARBA00022729"/>
    </source>
</evidence>
<evidence type="ECO:0000313" key="19">
    <source>
        <dbReference type="Proteomes" id="UP001287356"/>
    </source>
</evidence>
<organism evidence="18 19">
    <name type="scientific">Lasiosphaeria ovina</name>
    <dbReference type="NCBI Taxonomy" id="92902"/>
    <lineage>
        <taxon>Eukaryota</taxon>
        <taxon>Fungi</taxon>
        <taxon>Dikarya</taxon>
        <taxon>Ascomycota</taxon>
        <taxon>Pezizomycotina</taxon>
        <taxon>Sordariomycetes</taxon>
        <taxon>Sordariomycetidae</taxon>
        <taxon>Sordariales</taxon>
        <taxon>Lasiosphaeriaceae</taxon>
        <taxon>Lasiosphaeria</taxon>
    </lineage>
</organism>
<accession>A0AAE0TWJ8</accession>
<dbReference type="InterPro" id="IPR049892">
    <property type="entry name" value="AA9"/>
</dbReference>
<reference evidence="18" key="2">
    <citation type="submission" date="2023-06" db="EMBL/GenBank/DDBJ databases">
        <authorList>
            <consortium name="Lawrence Berkeley National Laboratory"/>
            <person name="Haridas S."/>
            <person name="Hensen N."/>
            <person name="Bonometti L."/>
            <person name="Westerberg I."/>
            <person name="Brannstrom I.O."/>
            <person name="Guillou S."/>
            <person name="Cros-Aarteil S."/>
            <person name="Calhoun S."/>
            <person name="Kuo A."/>
            <person name="Mondo S."/>
            <person name="Pangilinan J."/>
            <person name="Riley R."/>
            <person name="Labutti K."/>
            <person name="Andreopoulos B."/>
            <person name="Lipzen A."/>
            <person name="Chen C."/>
            <person name="Yanf M."/>
            <person name="Daum C."/>
            <person name="Ng V."/>
            <person name="Clum A."/>
            <person name="Steindorff A."/>
            <person name="Ohm R."/>
            <person name="Martin F."/>
            <person name="Silar P."/>
            <person name="Natvig D."/>
            <person name="Lalanne C."/>
            <person name="Gautier V."/>
            <person name="Ament-Velasquez S.L."/>
            <person name="Kruys A."/>
            <person name="Hutchinson M.I."/>
            <person name="Powell A.J."/>
            <person name="Barry K."/>
            <person name="Miller A.N."/>
            <person name="Grigoriev I.V."/>
            <person name="Debuchy R."/>
            <person name="Gladieux P."/>
            <person name="Thoren M.H."/>
            <person name="Johannesson H."/>
        </authorList>
    </citation>
    <scope>NUCLEOTIDE SEQUENCE</scope>
    <source>
        <strain evidence="18">CBS 958.72</strain>
    </source>
</reference>
<evidence type="ECO:0000256" key="12">
    <source>
        <dbReference type="ARBA" id="ARBA00023326"/>
    </source>
</evidence>
<protein>
    <recommendedName>
        <fullName evidence="15">lytic cellulose monooxygenase (C4-dehydrogenating)</fullName>
        <ecNumber evidence="15">1.14.99.56</ecNumber>
    </recommendedName>
</protein>
<comment type="cofactor">
    <cofactor evidence="1">
        <name>Cu(2+)</name>
        <dbReference type="ChEBI" id="CHEBI:29036"/>
    </cofactor>
</comment>
<sequence>MKFLALLTLAAAAEAHTIFQKVSVNGVDQGQLKGVRAPSSNNPIENVNHAEFACNANLKFKDSNIIIIPAGAKVGAWWGHEIGGASGPNDADNPIAASHKGPIMVYLAKVDNAATTGTAGLKWFKIAENGLNGGTWAVDSMIANQGWHYFSMPSCIAPGNYLMRVEIIALHSASTQGLAQFYMECAQIQVTGSGTTTGSNTVSFPGAYSATHPGIQISIYDASGKPTNGGRPYSIPGPAVLVCTDGGNGGNGGNSGSTPTTLSTIATPAPTSGSGSVPLYGQCGGSGWTGATACQSGSCKASNEWYSELTRDEISYGEPRQKLTLRN</sequence>
<evidence type="ECO:0000256" key="9">
    <source>
        <dbReference type="ARBA" id="ARBA00023033"/>
    </source>
</evidence>
<dbReference type="GO" id="GO:0016787">
    <property type="term" value="F:hydrolase activity"/>
    <property type="evidence" value="ECO:0007669"/>
    <property type="project" value="UniProtKB-KW"/>
</dbReference>
<comment type="catalytic activity">
    <reaction evidence="14">
        <text>[(1-&gt;4)-beta-D-glucosyl]n+m + reduced acceptor + O2 = 4-dehydro-beta-D-glucosyl-[(1-&gt;4)-beta-D-glucosyl]n-1 + [(1-&gt;4)-beta-D-glucosyl]m + acceptor + H2O.</text>
        <dbReference type="EC" id="1.14.99.56"/>
    </reaction>
</comment>
<dbReference type="SUPFAM" id="SSF57180">
    <property type="entry name" value="Cellulose-binding domain"/>
    <property type="match status" value="1"/>
</dbReference>